<organism evidence="2 3">
    <name type="scientific">Roseospira goensis</name>
    <dbReference type="NCBI Taxonomy" id="391922"/>
    <lineage>
        <taxon>Bacteria</taxon>
        <taxon>Pseudomonadati</taxon>
        <taxon>Pseudomonadota</taxon>
        <taxon>Alphaproteobacteria</taxon>
        <taxon>Rhodospirillales</taxon>
        <taxon>Rhodospirillaceae</taxon>
        <taxon>Roseospira</taxon>
    </lineage>
</organism>
<dbReference type="Pfam" id="PF08241">
    <property type="entry name" value="Methyltransf_11"/>
    <property type="match status" value="1"/>
</dbReference>
<accession>A0A7W6RX21</accession>
<comment type="caution">
    <text evidence="2">The sequence shown here is derived from an EMBL/GenBank/DDBJ whole genome shotgun (WGS) entry which is preliminary data.</text>
</comment>
<evidence type="ECO:0000259" key="1">
    <source>
        <dbReference type="Pfam" id="PF08241"/>
    </source>
</evidence>
<dbReference type="GO" id="GO:0008757">
    <property type="term" value="F:S-adenosylmethionine-dependent methyltransferase activity"/>
    <property type="evidence" value="ECO:0007669"/>
    <property type="project" value="InterPro"/>
</dbReference>
<gene>
    <name evidence="2" type="ORF">GGD88_000524</name>
</gene>
<dbReference type="Gene3D" id="3.40.50.150">
    <property type="entry name" value="Vaccinia Virus protein VP39"/>
    <property type="match status" value="1"/>
</dbReference>
<dbReference type="PANTHER" id="PTHR43591">
    <property type="entry name" value="METHYLTRANSFERASE"/>
    <property type="match status" value="1"/>
</dbReference>
<dbReference type="PANTHER" id="PTHR43591:SF24">
    <property type="entry name" value="2-METHOXY-6-POLYPRENYL-1,4-BENZOQUINOL METHYLASE, MITOCHONDRIAL"/>
    <property type="match status" value="1"/>
</dbReference>
<dbReference type="InterPro" id="IPR029063">
    <property type="entry name" value="SAM-dependent_MTases_sf"/>
</dbReference>
<proteinExistence type="predicted"/>
<evidence type="ECO:0000313" key="2">
    <source>
        <dbReference type="EMBL" id="MBB4284813.1"/>
    </source>
</evidence>
<dbReference type="SUPFAM" id="SSF53335">
    <property type="entry name" value="S-adenosyl-L-methionine-dependent methyltransferases"/>
    <property type="match status" value="1"/>
</dbReference>
<dbReference type="InterPro" id="IPR013216">
    <property type="entry name" value="Methyltransf_11"/>
</dbReference>
<dbReference type="CDD" id="cd02440">
    <property type="entry name" value="AdoMet_MTases"/>
    <property type="match status" value="1"/>
</dbReference>
<name>A0A7W6RX21_9PROT</name>
<evidence type="ECO:0000313" key="3">
    <source>
        <dbReference type="Proteomes" id="UP000555728"/>
    </source>
</evidence>
<sequence>MFEPALPETLTHGLPVRGSRAMVLETLEPLEGLRVADIGCGDGTWTRFLTQAGAHVVGLDPNPRQLDQARAAAAVADEAFIQAGAEALPLPDGSQDIALFFNSLHHVLTDLMAAAVAEAVRITRAGGRVVAFEPVAGGANYRLNRPVDDEAEVRALAHRRLHEAADGPAPLVLEREFEYVTISKKRDFESWRAWQERISPARAAIFAADATGLRAHFDAVLAEMPRDEEGAALLDQPMRATVLRRV</sequence>
<keyword evidence="3" id="KW-1185">Reference proteome</keyword>
<feature type="domain" description="Methyltransferase type 11" evidence="1">
    <location>
        <begin position="37"/>
        <end position="130"/>
    </location>
</feature>
<dbReference type="RefSeq" id="WP_184431413.1">
    <property type="nucleotide sequence ID" value="NZ_JACIGI010000003.1"/>
</dbReference>
<dbReference type="Proteomes" id="UP000555728">
    <property type="component" value="Unassembled WGS sequence"/>
</dbReference>
<reference evidence="2 3" key="1">
    <citation type="submission" date="2020-08" db="EMBL/GenBank/DDBJ databases">
        <title>Genome sequencing of Purple Non-Sulfur Bacteria from various extreme environments.</title>
        <authorList>
            <person name="Mayer M."/>
        </authorList>
    </citation>
    <scope>NUCLEOTIDE SEQUENCE [LARGE SCALE GENOMIC DNA]</scope>
    <source>
        <strain evidence="2 3">JA135</strain>
    </source>
</reference>
<dbReference type="EMBL" id="JACIGI010000003">
    <property type="protein sequence ID" value="MBB4284813.1"/>
    <property type="molecule type" value="Genomic_DNA"/>
</dbReference>
<dbReference type="AlphaFoldDB" id="A0A7W6RX21"/>
<protein>
    <recommendedName>
        <fullName evidence="1">Methyltransferase type 11 domain-containing protein</fullName>
    </recommendedName>
</protein>